<dbReference type="EMBL" id="LR877157">
    <property type="protein sequence ID" value="CAD2219388.1"/>
    <property type="molecule type" value="Genomic_DNA"/>
</dbReference>
<evidence type="ECO:0000313" key="2">
    <source>
        <dbReference type="Proteomes" id="UP000515908"/>
    </source>
</evidence>
<gene>
    <name evidence="1" type="ORF">ADEAN_000689300</name>
</gene>
<dbReference type="VEuPathDB" id="TriTrypDB:ADEAN_000689300"/>
<dbReference type="AlphaFoldDB" id="A0A7G2CHR1"/>
<name>A0A7G2CHR1_9TRYP</name>
<organism evidence="1 2">
    <name type="scientific">Angomonas deanei</name>
    <dbReference type="NCBI Taxonomy" id="59799"/>
    <lineage>
        <taxon>Eukaryota</taxon>
        <taxon>Discoba</taxon>
        <taxon>Euglenozoa</taxon>
        <taxon>Kinetoplastea</taxon>
        <taxon>Metakinetoplastina</taxon>
        <taxon>Trypanosomatida</taxon>
        <taxon>Trypanosomatidae</taxon>
        <taxon>Strigomonadinae</taxon>
        <taxon>Angomonas</taxon>
    </lineage>
</organism>
<sequence>MSHEFVVQRVPSSVNAVKGFAPEVTLRGVRRITEFFCCDAAGSLTSALPDLESLGQAVVLIVVDCSEPASIQDQVKQAYAQLRGHITSVFKRQLQQKDKVRYMQAVEDRLSFRRASEPAMAQLRDAIFPDQKLDKPVELPSEDVCVLPSVLVATKTDILEKLVKSYETIEDSLQNDVALDSIIPSEFRSLARRKKESVTSVVSQYLRYQALLHCSSFASSSSRVNTVAGGGDGKTPLVHPFYRGFWIFLANSVLDDSARKQKRLTDAVTNVSGCQFFPSSLVPLGVDNASFLDPFISSGGISIPTRSAGDVDPSVSQSLPDGLTVTELPVQGLHQTYLRKLQEEEELGGSVPIISTSLPTSPTGAKWDDAKMIWDTA</sequence>
<evidence type="ECO:0000313" key="1">
    <source>
        <dbReference type="EMBL" id="CAD2219388.1"/>
    </source>
</evidence>
<dbReference type="Proteomes" id="UP000515908">
    <property type="component" value="Chromosome 13"/>
</dbReference>
<keyword evidence="2" id="KW-1185">Reference proteome</keyword>
<dbReference type="OrthoDB" id="272310at2759"/>
<reference evidence="1 2" key="1">
    <citation type="submission" date="2020-08" db="EMBL/GenBank/DDBJ databases">
        <authorList>
            <person name="Newling K."/>
            <person name="Davey J."/>
            <person name="Forrester S."/>
        </authorList>
    </citation>
    <scope>NUCLEOTIDE SEQUENCE [LARGE SCALE GENOMIC DNA]</scope>
    <source>
        <strain evidence="2">Crithidia deanei Carvalho (ATCC PRA-265)</strain>
    </source>
</reference>
<proteinExistence type="predicted"/>
<protein>
    <submittedName>
        <fullName evidence="1">Uncharacterized protein</fullName>
    </submittedName>
</protein>
<accession>A0A7G2CHR1</accession>